<dbReference type="KEGG" id="pay:PAU_01382"/>
<comment type="subunit">
    <text evidence="14">Homotetramer.</text>
</comment>
<keyword evidence="10 14" id="KW-0418">Kinase</keyword>
<dbReference type="GO" id="GO:0004550">
    <property type="term" value="F:nucleoside diphosphate kinase activity"/>
    <property type="evidence" value="ECO:0007669"/>
    <property type="project" value="UniProtKB-UniRule"/>
</dbReference>
<dbReference type="AlphaFoldDB" id="C7BSH1"/>
<comment type="cofactor">
    <cofactor evidence="14">
        <name>Mg(2+)</name>
        <dbReference type="ChEBI" id="CHEBI:18420"/>
    </cofactor>
</comment>
<feature type="binding site" evidence="14 15">
    <location>
        <position position="38"/>
    </location>
    <ligand>
        <name>ATP</name>
        <dbReference type="ChEBI" id="CHEBI:30616"/>
    </ligand>
</feature>
<evidence type="ECO:0000256" key="7">
    <source>
        <dbReference type="ARBA" id="ARBA00022679"/>
    </source>
</evidence>
<dbReference type="PROSITE" id="PS51374">
    <property type="entry name" value="NDPK_LIKE"/>
    <property type="match status" value="1"/>
</dbReference>
<dbReference type="InterPro" id="IPR001564">
    <property type="entry name" value="Nucleoside_diP_kinase"/>
</dbReference>
<evidence type="ECO:0000256" key="6">
    <source>
        <dbReference type="ARBA" id="ARBA00022553"/>
    </source>
</evidence>
<dbReference type="Pfam" id="PF00334">
    <property type="entry name" value="NDK"/>
    <property type="match status" value="1"/>
</dbReference>
<dbReference type="Gene3D" id="3.30.70.141">
    <property type="entry name" value="Nucleoside diphosphate kinase-like domain"/>
    <property type="match status" value="1"/>
</dbReference>
<dbReference type="GO" id="GO:0046872">
    <property type="term" value="F:metal ion binding"/>
    <property type="evidence" value="ECO:0007669"/>
    <property type="project" value="UniProtKB-KW"/>
</dbReference>
<keyword evidence="13 14" id="KW-0546">Nucleotide metabolism</keyword>
<comment type="catalytic activity">
    <reaction evidence="14 17">
        <text>a 2'-deoxyribonucleoside 5'-diphosphate + ATP = a 2'-deoxyribonucleoside 5'-triphosphate + ADP</text>
        <dbReference type="Rhea" id="RHEA:44640"/>
        <dbReference type="ChEBI" id="CHEBI:30616"/>
        <dbReference type="ChEBI" id="CHEBI:61560"/>
        <dbReference type="ChEBI" id="CHEBI:73316"/>
        <dbReference type="ChEBI" id="CHEBI:456216"/>
        <dbReference type="EC" id="2.7.4.6"/>
    </reaction>
</comment>
<dbReference type="HAMAP" id="MF_00451">
    <property type="entry name" value="NDP_kinase"/>
    <property type="match status" value="1"/>
</dbReference>
<name>C7BSH1_PHOAA</name>
<keyword evidence="12 14" id="KW-0460">Magnesium</keyword>
<dbReference type="GO" id="GO:0006183">
    <property type="term" value="P:GTP biosynthetic process"/>
    <property type="evidence" value="ECO:0007669"/>
    <property type="project" value="UniProtKB-UniRule"/>
</dbReference>
<dbReference type="eggNOG" id="COG0105">
    <property type="taxonomic scope" value="Bacteria"/>
</dbReference>
<dbReference type="PANTHER" id="PTHR46161">
    <property type="entry name" value="NUCLEOSIDE DIPHOSPHATE KINASE"/>
    <property type="match status" value="1"/>
</dbReference>
<evidence type="ECO:0000259" key="18">
    <source>
        <dbReference type="SMART" id="SM00562"/>
    </source>
</evidence>
<evidence type="ECO:0000313" key="20">
    <source>
        <dbReference type="Proteomes" id="UP000002747"/>
    </source>
</evidence>
<gene>
    <name evidence="14 19" type="primary">ndk</name>
    <name evidence="19" type="ordered locus">PAU_01382</name>
</gene>
<sequence length="168" mass="18689">MSIDRSIFIGNKKLKLSVAERKAKRLSMTVERTFSIIKPNAVKKNAIGSIYARFESAGFKIIAAKMLHLTREQAEGFYAEHKGRPFFDGLVEFMTSGPIVVQVLEGENAVQRHRDLMGATNPDNALAGTLRADYADSFTENAVHGSDAVESANREIAYFFTEDEICPR</sequence>
<organism evidence="19 20">
    <name type="scientific">Photorhabdus asymbiotica subsp. asymbiotica (strain ATCC 43949 / 3105-77)</name>
    <name type="common">Xenorhabdus luminescens (strain 2)</name>
    <dbReference type="NCBI Taxonomy" id="553480"/>
    <lineage>
        <taxon>Bacteria</taxon>
        <taxon>Pseudomonadati</taxon>
        <taxon>Pseudomonadota</taxon>
        <taxon>Gammaproteobacteria</taxon>
        <taxon>Enterobacterales</taxon>
        <taxon>Morganellaceae</taxon>
        <taxon>Photorhabdus</taxon>
    </lineage>
</organism>
<evidence type="ECO:0000256" key="2">
    <source>
        <dbReference type="ARBA" id="ARBA00008142"/>
    </source>
</evidence>
<comment type="catalytic activity">
    <reaction evidence="14">
        <text>a ribonucleoside 5'-diphosphate + ATP = a ribonucleoside 5'-triphosphate + ADP</text>
        <dbReference type="Rhea" id="RHEA:18113"/>
        <dbReference type="ChEBI" id="CHEBI:30616"/>
        <dbReference type="ChEBI" id="CHEBI:57930"/>
        <dbReference type="ChEBI" id="CHEBI:61557"/>
        <dbReference type="ChEBI" id="CHEBI:456216"/>
        <dbReference type="EC" id="2.7.4.6"/>
    </reaction>
</comment>
<evidence type="ECO:0000256" key="12">
    <source>
        <dbReference type="ARBA" id="ARBA00022842"/>
    </source>
</evidence>
<keyword evidence="11 14" id="KW-0067">ATP-binding</keyword>
<keyword evidence="9 14" id="KW-0547">Nucleotide-binding</keyword>
<keyword evidence="6 14" id="KW-0597">Phosphoprotein</keyword>
<keyword evidence="5 14" id="KW-0963">Cytoplasm</keyword>
<dbReference type="InterPro" id="IPR034907">
    <property type="entry name" value="NDK-like_dom"/>
</dbReference>
<dbReference type="GO" id="GO:0005524">
    <property type="term" value="F:ATP binding"/>
    <property type="evidence" value="ECO:0007669"/>
    <property type="project" value="UniProtKB-UniRule"/>
</dbReference>
<dbReference type="GO" id="GO:0006228">
    <property type="term" value="P:UTP biosynthetic process"/>
    <property type="evidence" value="ECO:0007669"/>
    <property type="project" value="UniProtKB-UniRule"/>
</dbReference>
<dbReference type="PANTHER" id="PTHR46161:SF3">
    <property type="entry name" value="NUCLEOSIDE DIPHOSPHATE KINASE DDB_G0292928-RELATED"/>
    <property type="match status" value="1"/>
</dbReference>
<evidence type="ECO:0000256" key="9">
    <source>
        <dbReference type="ARBA" id="ARBA00022741"/>
    </source>
</evidence>
<comment type="function">
    <text evidence="14">Major role in the synthesis of nucleoside triphosphates other than ATP. The ATP gamma phosphate is transferred to the NDP beta phosphate via a ping-pong mechanism, using a phosphorylated active-site intermediate.</text>
</comment>
<dbReference type="CDD" id="cd04413">
    <property type="entry name" value="NDPk_I"/>
    <property type="match status" value="1"/>
</dbReference>
<dbReference type="InterPro" id="IPR036850">
    <property type="entry name" value="NDK-like_dom_sf"/>
</dbReference>
<evidence type="ECO:0000256" key="10">
    <source>
        <dbReference type="ARBA" id="ARBA00022777"/>
    </source>
</evidence>
<reference evidence="19 20" key="1">
    <citation type="journal article" date="2009" name="BMC Genomics">
        <title>Comparative genomics of the emerging human pathogen Photorhabdus asymbiotica with the insect pathogen Photorhabdus luminescens.</title>
        <authorList>
            <person name="Wilkinson P."/>
            <person name="Waterfield N.R."/>
            <person name="Crossman L."/>
            <person name="Corton C."/>
            <person name="Sanchez-Contreras M."/>
            <person name="Vlisidou I."/>
            <person name="Barron A."/>
            <person name="Bignell A."/>
            <person name="Clark L."/>
            <person name="Ormond D."/>
            <person name="Mayho M."/>
            <person name="Bason N."/>
            <person name="Smith F."/>
            <person name="Simmonds M."/>
            <person name="Churcher C."/>
            <person name="Harris D."/>
            <person name="Thompson N.R."/>
            <person name="Quail M."/>
            <person name="Parkhill J."/>
            <person name="ffrench-Constant R.H."/>
        </authorList>
    </citation>
    <scope>NUCLEOTIDE SEQUENCE [LARGE SCALE GENOMIC DNA]</scope>
    <source>
        <strain evidence="20">ATCC 43949 / 3105-77</strain>
    </source>
</reference>
<evidence type="ECO:0000256" key="11">
    <source>
        <dbReference type="ARBA" id="ARBA00022840"/>
    </source>
</evidence>
<dbReference type="GO" id="GO:0005737">
    <property type="term" value="C:cytoplasm"/>
    <property type="evidence" value="ECO:0007669"/>
    <property type="project" value="UniProtKB-SubCell"/>
</dbReference>
<feature type="binding site" evidence="14 15">
    <location>
        <position position="141"/>
    </location>
    <ligand>
        <name>ATP</name>
        <dbReference type="ChEBI" id="CHEBI:30616"/>
    </ligand>
</feature>
<evidence type="ECO:0000256" key="8">
    <source>
        <dbReference type="ARBA" id="ARBA00022723"/>
    </source>
</evidence>
<dbReference type="SUPFAM" id="SSF54919">
    <property type="entry name" value="Nucleoside diphosphate kinase, NDK"/>
    <property type="match status" value="1"/>
</dbReference>
<dbReference type="NCBIfam" id="NF001908">
    <property type="entry name" value="PRK00668.1"/>
    <property type="match status" value="1"/>
</dbReference>
<protein>
    <recommendedName>
        <fullName evidence="4 14">Nucleoside diphosphate kinase</fullName>
        <shortName evidence="14">NDK</shortName>
        <shortName evidence="14">NDP kinase</shortName>
        <ecNumber evidence="3 14">2.7.4.6</ecNumber>
    </recommendedName>
    <alternativeName>
        <fullName evidence="14">Nucleoside-2-P kinase</fullName>
    </alternativeName>
</protein>
<dbReference type="STRING" id="291112.PAU_01382"/>
<proteinExistence type="inferred from homology"/>
<keyword evidence="7 14" id="KW-0808">Transferase</keyword>
<feature type="binding site" evidence="14 15">
    <location>
        <position position="86"/>
    </location>
    <ligand>
        <name>ATP</name>
        <dbReference type="ChEBI" id="CHEBI:30616"/>
    </ligand>
</feature>
<evidence type="ECO:0000256" key="1">
    <source>
        <dbReference type="ARBA" id="ARBA00004496"/>
    </source>
</evidence>
<dbReference type="InterPro" id="IPR023005">
    <property type="entry name" value="Nucleoside_diP_kinase_AS"/>
</dbReference>
<keyword evidence="8 14" id="KW-0479">Metal-binding</keyword>
<dbReference type="EMBL" id="FM162591">
    <property type="protein sequence ID" value="CAQ83474.1"/>
    <property type="molecule type" value="Genomic_DNA"/>
</dbReference>
<dbReference type="SMART" id="SM00562">
    <property type="entry name" value="NDK"/>
    <property type="match status" value="1"/>
</dbReference>
<dbReference type="PRINTS" id="PR01243">
    <property type="entry name" value="NUCDPKINASE"/>
</dbReference>
<feature type="binding site" evidence="14 15">
    <location>
        <position position="114"/>
    </location>
    <ligand>
        <name>ATP</name>
        <dbReference type="ChEBI" id="CHEBI:30616"/>
    </ligand>
</feature>
<evidence type="ECO:0000256" key="17">
    <source>
        <dbReference type="RuleBase" id="RU004013"/>
    </source>
</evidence>
<dbReference type="GO" id="GO:0006241">
    <property type="term" value="P:CTP biosynthetic process"/>
    <property type="evidence" value="ECO:0007669"/>
    <property type="project" value="UniProtKB-UniRule"/>
</dbReference>
<evidence type="ECO:0000256" key="13">
    <source>
        <dbReference type="ARBA" id="ARBA00023080"/>
    </source>
</evidence>
<comment type="similarity">
    <text evidence="2 14 15 16">Belongs to the NDK family.</text>
</comment>
<accession>C7BSH1</accession>
<evidence type="ECO:0000256" key="3">
    <source>
        <dbReference type="ARBA" id="ARBA00012966"/>
    </source>
</evidence>
<feature type="domain" description="Nucleoside diphosphate kinase-like" evidence="18">
    <location>
        <begin position="30"/>
        <end position="167"/>
    </location>
</feature>
<comment type="subcellular location">
    <subcellularLocation>
        <location evidence="1 14">Cytoplasm</location>
    </subcellularLocation>
</comment>
<evidence type="ECO:0000256" key="5">
    <source>
        <dbReference type="ARBA" id="ARBA00022490"/>
    </source>
</evidence>
<dbReference type="PROSITE" id="PS00469">
    <property type="entry name" value="NDPK"/>
    <property type="match status" value="1"/>
</dbReference>
<feature type="binding site" evidence="14 15">
    <location>
        <position position="131"/>
    </location>
    <ligand>
        <name>ATP</name>
        <dbReference type="ChEBI" id="CHEBI:30616"/>
    </ligand>
</feature>
<evidence type="ECO:0000256" key="15">
    <source>
        <dbReference type="PROSITE-ProRule" id="PRU00706"/>
    </source>
</evidence>
<dbReference type="EC" id="2.7.4.6" evidence="3 14"/>
<evidence type="ECO:0000256" key="4">
    <source>
        <dbReference type="ARBA" id="ARBA00017632"/>
    </source>
</evidence>
<evidence type="ECO:0000256" key="16">
    <source>
        <dbReference type="RuleBase" id="RU004011"/>
    </source>
</evidence>
<feature type="binding site" evidence="14 15">
    <location>
        <position position="120"/>
    </location>
    <ligand>
        <name>ATP</name>
        <dbReference type="ChEBI" id="CHEBI:30616"/>
    </ligand>
</feature>
<dbReference type="Proteomes" id="UP000002747">
    <property type="component" value="Chromosome"/>
</dbReference>
<evidence type="ECO:0000256" key="14">
    <source>
        <dbReference type="HAMAP-Rule" id="MF_00451"/>
    </source>
</evidence>
<feature type="active site" description="Pros-phosphohistidine intermediate" evidence="14 15">
    <location>
        <position position="144"/>
    </location>
</feature>
<dbReference type="FunFam" id="3.30.70.141:FF:000001">
    <property type="entry name" value="Nucleoside diphosphate kinase"/>
    <property type="match status" value="1"/>
</dbReference>
<evidence type="ECO:0000313" key="19">
    <source>
        <dbReference type="EMBL" id="CAQ83474.1"/>
    </source>
</evidence>